<protein>
    <submittedName>
        <fullName evidence="1">Uncharacterized protein</fullName>
    </submittedName>
</protein>
<reference evidence="1" key="1">
    <citation type="journal article" date="2023" name="Insect Mol. Biol.">
        <title>Genome sequencing provides insights into the evolution of gene families encoding plant cell wall-degrading enzymes in longhorned beetles.</title>
        <authorList>
            <person name="Shin N.R."/>
            <person name="Okamura Y."/>
            <person name="Kirsch R."/>
            <person name="Pauchet Y."/>
        </authorList>
    </citation>
    <scope>NUCLEOTIDE SEQUENCE</scope>
    <source>
        <strain evidence="1">MMC_N1</strain>
    </source>
</reference>
<evidence type="ECO:0000313" key="1">
    <source>
        <dbReference type="EMBL" id="KAJ8981742.1"/>
    </source>
</evidence>
<name>A0ABQ9JWG6_9CUCU</name>
<comment type="caution">
    <text evidence="1">The sequence shown here is derived from an EMBL/GenBank/DDBJ whole genome shotgun (WGS) entry which is preliminary data.</text>
</comment>
<dbReference type="Proteomes" id="UP001162164">
    <property type="component" value="Unassembled WGS sequence"/>
</dbReference>
<sequence>MCFYVCDWQGPKPRTLTATETCKKYNCPRFHAAWMKRINVCVIFIIMRVPTFTDKNIQHFMRQLVPQFQNIAIPKHQPLNTKSFYTNHYRFSALKFPNYSIFKGKSRISTITYSVANGSVTAKRNSTKIFDIASRLTTKRQYVLGINTKCYNRQTIFPKILSTSVNPATPRERRVQAHLELAELVEILARLLVVEIGHAIGFLLLWE</sequence>
<accession>A0ABQ9JWG6</accession>
<keyword evidence="2" id="KW-1185">Reference proteome</keyword>
<dbReference type="EMBL" id="JAPWTJ010000167">
    <property type="protein sequence ID" value="KAJ8981742.1"/>
    <property type="molecule type" value="Genomic_DNA"/>
</dbReference>
<proteinExistence type="predicted"/>
<gene>
    <name evidence="1" type="ORF">NQ317_004921</name>
</gene>
<organism evidence="1 2">
    <name type="scientific">Molorchus minor</name>
    <dbReference type="NCBI Taxonomy" id="1323400"/>
    <lineage>
        <taxon>Eukaryota</taxon>
        <taxon>Metazoa</taxon>
        <taxon>Ecdysozoa</taxon>
        <taxon>Arthropoda</taxon>
        <taxon>Hexapoda</taxon>
        <taxon>Insecta</taxon>
        <taxon>Pterygota</taxon>
        <taxon>Neoptera</taxon>
        <taxon>Endopterygota</taxon>
        <taxon>Coleoptera</taxon>
        <taxon>Polyphaga</taxon>
        <taxon>Cucujiformia</taxon>
        <taxon>Chrysomeloidea</taxon>
        <taxon>Cerambycidae</taxon>
        <taxon>Lamiinae</taxon>
        <taxon>Monochamini</taxon>
        <taxon>Molorchus</taxon>
    </lineage>
</organism>
<evidence type="ECO:0000313" key="2">
    <source>
        <dbReference type="Proteomes" id="UP001162164"/>
    </source>
</evidence>